<dbReference type="Pfam" id="PF11188">
    <property type="entry name" value="DUF2975"/>
    <property type="match status" value="1"/>
</dbReference>
<keyword evidence="1" id="KW-1133">Transmembrane helix</keyword>
<feature type="transmembrane region" description="Helical" evidence="1">
    <location>
        <begin position="90"/>
        <end position="110"/>
    </location>
</feature>
<dbReference type="OrthoDB" id="1100174at2"/>
<proteinExistence type="predicted"/>
<name>G7W9I9_DESOD</name>
<dbReference type="PATRIC" id="fig|768706.3.peg.4569"/>
<dbReference type="InterPro" id="IPR021354">
    <property type="entry name" value="DUF2975"/>
</dbReference>
<keyword evidence="1" id="KW-0812">Transmembrane</keyword>
<reference evidence="2 3" key="2">
    <citation type="journal article" date="2012" name="J. Bacteriol.">
        <title>Complete genome sequences of Desulfosporosinus orientis DSM765T, Desulfosporosinus youngiae DSM17734T, Desulfosporosinus meridiei DSM13257T, and Desulfosporosinus acidiphilus DSM22704T.</title>
        <authorList>
            <person name="Pester M."/>
            <person name="Brambilla E."/>
            <person name="Alazard D."/>
            <person name="Rattei T."/>
            <person name="Weinmaier T."/>
            <person name="Han J."/>
            <person name="Lucas S."/>
            <person name="Lapidus A."/>
            <person name="Cheng J.F."/>
            <person name="Goodwin L."/>
            <person name="Pitluck S."/>
            <person name="Peters L."/>
            <person name="Ovchinnikova G."/>
            <person name="Teshima H."/>
            <person name="Detter J.C."/>
            <person name="Han C.S."/>
            <person name="Tapia R."/>
            <person name="Land M.L."/>
            <person name="Hauser L."/>
            <person name="Kyrpides N.C."/>
            <person name="Ivanova N.N."/>
            <person name="Pagani I."/>
            <person name="Huntmann M."/>
            <person name="Wei C.L."/>
            <person name="Davenport K.W."/>
            <person name="Daligault H."/>
            <person name="Chain P.S."/>
            <person name="Chen A."/>
            <person name="Mavromatis K."/>
            <person name="Markowitz V."/>
            <person name="Szeto E."/>
            <person name="Mikhailova N."/>
            <person name="Pati A."/>
            <person name="Wagner M."/>
            <person name="Woyke T."/>
            <person name="Ollivier B."/>
            <person name="Klenk H.P."/>
            <person name="Spring S."/>
            <person name="Loy A."/>
        </authorList>
    </citation>
    <scope>NUCLEOTIDE SEQUENCE [LARGE SCALE GENOMIC DNA]</scope>
    <source>
        <strain evidence="3">ATCC 19365 / DSM 765 / NCIMB 8382 / VKM B-1628</strain>
    </source>
</reference>
<protein>
    <recommendedName>
        <fullName evidence="4">DUF2975 domain-containing protein</fullName>
    </recommendedName>
</protein>
<dbReference type="STRING" id="768706.Desor_4497"/>
<gene>
    <name evidence="2" type="ordered locus">Desor_4497</name>
</gene>
<evidence type="ECO:0000313" key="3">
    <source>
        <dbReference type="Proteomes" id="UP000006346"/>
    </source>
</evidence>
<keyword evidence="1" id="KW-0472">Membrane</keyword>
<keyword evidence="3" id="KW-1185">Reference proteome</keyword>
<sequence length="157" mass="17145">MKRETLFLKVVVFLMGIPVLALCLFGLPGIAKEAADHFPSHWVYPSIIGMYGAAIPFYAVLYQAFRLLTYIDKNIAFSELSVKALKTIKYCAVSVSILFSASLPLFYLVADADDAPGLLLLGMVIAFAPIVIAVFAAVLEKLLKDAINIKSENDLTI</sequence>
<feature type="transmembrane region" description="Helical" evidence="1">
    <location>
        <begin position="47"/>
        <end position="69"/>
    </location>
</feature>
<dbReference type="AlphaFoldDB" id="G7W9I9"/>
<evidence type="ECO:0000313" key="2">
    <source>
        <dbReference type="EMBL" id="AET69906.1"/>
    </source>
</evidence>
<organism evidence="2 3">
    <name type="scientific">Desulfosporosinus orientis (strain ATCC 19365 / DSM 765 / NCIMB 8382 / VKM B-1628 / Singapore I)</name>
    <name type="common">Desulfotomaculum orientis</name>
    <dbReference type="NCBI Taxonomy" id="768706"/>
    <lineage>
        <taxon>Bacteria</taxon>
        <taxon>Bacillati</taxon>
        <taxon>Bacillota</taxon>
        <taxon>Clostridia</taxon>
        <taxon>Eubacteriales</taxon>
        <taxon>Desulfitobacteriaceae</taxon>
        <taxon>Desulfosporosinus</taxon>
    </lineage>
</organism>
<dbReference type="RefSeq" id="WP_014186713.1">
    <property type="nucleotide sequence ID" value="NC_016584.1"/>
</dbReference>
<dbReference type="HOGENOM" id="CLU_137354_0_0_9"/>
<dbReference type="eggNOG" id="ENOG502ZR8H">
    <property type="taxonomic scope" value="Bacteria"/>
</dbReference>
<accession>G7W9I9</accession>
<dbReference type="KEGG" id="dor:Desor_4497"/>
<feature type="transmembrane region" description="Helical" evidence="1">
    <location>
        <begin position="116"/>
        <end position="139"/>
    </location>
</feature>
<feature type="transmembrane region" description="Helical" evidence="1">
    <location>
        <begin position="7"/>
        <end position="27"/>
    </location>
</feature>
<dbReference type="EMBL" id="CP003108">
    <property type="protein sequence ID" value="AET69906.1"/>
    <property type="molecule type" value="Genomic_DNA"/>
</dbReference>
<evidence type="ECO:0008006" key="4">
    <source>
        <dbReference type="Google" id="ProtNLM"/>
    </source>
</evidence>
<reference evidence="3" key="1">
    <citation type="submission" date="2011-11" db="EMBL/GenBank/DDBJ databases">
        <title>Complete sequence of Desulfosporosinus orientis DSM 765.</title>
        <authorList>
            <person name="Lucas S."/>
            <person name="Han J."/>
            <person name="Lapidus A."/>
            <person name="Cheng J.-F."/>
            <person name="Goodwin L."/>
            <person name="Pitluck S."/>
            <person name="Peters L."/>
            <person name="Ovchinnikova G."/>
            <person name="Teshima H."/>
            <person name="Detter J.C."/>
            <person name="Han C."/>
            <person name="Tapia R."/>
            <person name="Land M."/>
            <person name="Hauser L."/>
            <person name="Kyrpides N."/>
            <person name="Ivanova N."/>
            <person name="Pagani I."/>
            <person name="Pester M."/>
            <person name="Spring S."/>
            <person name="Ollivier B."/>
            <person name="Rattei T."/>
            <person name="Klenk H.-P."/>
            <person name="Wagner M."/>
            <person name="Loy A."/>
            <person name="Woyke T."/>
        </authorList>
    </citation>
    <scope>NUCLEOTIDE SEQUENCE [LARGE SCALE GENOMIC DNA]</scope>
    <source>
        <strain evidence="3">ATCC 19365 / DSM 765 / NCIMB 8382 / VKM B-1628</strain>
    </source>
</reference>
<evidence type="ECO:0000256" key="1">
    <source>
        <dbReference type="SAM" id="Phobius"/>
    </source>
</evidence>
<dbReference type="Proteomes" id="UP000006346">
    <property type="component" value="Chromosome"/>
</dbReference>